<reference evidence="1 2" key="1">
    <citation type="journal article" date="2016" name="Nat. Commun.">
        <title>Thousands of microbial genomes shed light on interconnected biogeochemical processes in an aquifer system.</title>
        <authorList>
            <person name="Anantharaman K."/>
            <person name="Brown C.T."/>
            <person name="Hug L.A."/>
            <person name="Sharon I."/>
            <person name="Castelle C.J."/>
            <person name="Probst A.J."/>
            <person name="Thomas B.C."/>
            <person name="Singh A."/>
            <person name="Wilkins M.J."/>
            <person name="Karaoz U."/>
            <person name="Brodie E.L."/>
            <person name="Williams K.H."/>
            <person name="Hubbard S.S."/>
            <person name="Banfield J.F."/>
        </authorList>
    </citation>
    <scope>NUCLEOTIDE SEQUENCE [LARGE SCALE GENOMIC DNA]</scope>
</reference>
<organism evidence="1 2">
    <name type="scientific">Candidatus Sungbacteria bacterium RIFCSPLOWO2_12_FULL_41_11</name>
    <dbReference type="NCBI Taxonomy" id="1802286"/>
    <lineage>
        <taxon>Bacteria</taxon>
        <taxon>Candidatus Sungiibacteriota</taxon>
    </lineage>
</organism>
<sequence length="98" mass="11361">MVVLTRYYRYDFGGGGMPLGHDRDDAADLKFSCGKSVWRARYQAVKLQKFVEKHGKPVGERQHLPYDRDYSSQSYKQAYLFPKEFTATVVGRLVSLYD</sequence>
<comment type="caution">
    <text evidence="1">The sequence shown here is derived from an EMBL/GenBank/DDBJ whole genome shotgun (WGS) entry which is preliminary data.</text>
</comment>
<dbReference type="Proteomes" id="UP000177171">
    <property type="component" value="Unassembled WGS sequence"/>
</dbReference>
<dbReference type="AlphaFoldDB" id="A0A1G2LRI7"/>
<gene>
    <name evidence="1" type="ORF">A3G49_02840</name>
</gene>
<evidence type="ECO:0000313" key="2">
    <source>
        <dbReference type="Proteomes" id="UP000177171"/>
    </source>
</evidence>
<evidence type="ECO:0000313" key="1">
    <source>
        <dbReference type="EMBL" id="OHA14153.1"/>
    </source>
</evidence>
<name>A0A1G2LRI7_9BACT</name>
<protein>
    <submittedName>
        <fullName evidence="1">Uncharacterized protein</fullName>
    </submittedName>
</protein>
<proteinExistence type="predicted"/>
<dbReference type="EMBL" id="MHQY01000013">
    <property type="protein sequence ID" value="OHA14153.1"/>
    <property type="molecule type" value="Genomic_DNA"/>
</dbReference>
<accession>A0A1G2LRI7</accession>